<proteinExistence type="inferred from homology"/>
<evidence type="ECO:0000256" key="2">
    <source>
        <dbReference type="ARBA" id="ARBA00022448"/>
    </source>
</evidence>
<protein>
    <recommendedName>
        <fullName evidence="9">TRAP transporter small permease protein</fullName>
    </recommendedName>
</protein>
<keyword evidence="5 9" id="KW-0812">Transmembrane</keyword>
<evidence type="ECO:0000256" key="4">
    <source>
        <dbReference type="ARBA" id="ARBA00022519"/>
    </source>
</evidence>
<evidence type="ECO:0000256" key="3">
    <source>
        <dbReference type="ARBA" id="ARBA00022475"/>
    </source>
</evidence>
<keyword evidence="3" id="KW-1003">Cell membrane</keyword>
<feature type="domain" description="Tripartite ATP-independent periplasmic transporters DctQ component" evidence="10">
    <location>
        <begin position="16"/>
        <end position="140"/>
    </location>
</feature>
<dbReference type="Pfam" id="PF04290">
    <property type="entry name" value="DctQ"/>
    <property type="match status" value="1"/>
</dbReference>
<dbReference type="PANTHER" id="PTHR35011:SF10">
    <property type="entry name" value="TRAP TRANSPORTER SMALL PERMEASE PROTEIN"/>
    <property type="match status" value="1"/>
</dbReference>
<accession>A0ABT7IGE0</accession>
<keyword evidence="6 9" id="KW-1133">Transmembrane helix</keyword>
<organism evidence="11 12">
    <name type="scientific">Marinobacter azerbaijanicus</name>
    <dbReference type="NCBI Taxonomy" id="3050455"/>
    <lineage>
        <taxon>Bacteria</taxon>
        <taxon>Pseudomonadati</taxon>
        <taxon>Pseudomonadota</taxon>
        <taxon>Gammaproteobacteria</taxon>
        <taxon>Pseudomonadales</taxon>
        <taxon>Marinobacteraceae</taxon>
        <taxon>Marinobacter</taxon>
    </lineage>
</organism>
<reference evidence="11 12" key="1">
    <citation type="submission" date="2023-06" db="EMBL/GenBank/DDBJ databases">
        <title>Marinobacter azerbaijanicus a moderately halophilic, isolated from Urmia Lake in Azerbaijan region of Iran.</title>
        <authorList>
            <person name="Sanchez-Porro C."/>
            <person name="Aghdam E.M."/>
            <person name="Saheb S.M."/>
            <person name="Tarhriz V."/>
            <person name="Kazemi E."/>
            <person name="Ammozegar M.A."/>
            <person name="Ventosa A."/>
            <person name="Hejazi M.S."/>
        </authorList>
    </citation>
    <scope>NUCLEOTIDE SEQUENCE [LARGE SCALE GENOMIC DNA]</scope>
    <source>
        <strain evidence="11 12">TBZ242</strain>
    </source>
</reference>
<keyword evidence="7 9" id="KW-0472">Membrane</keyword>
<evidence type="ECO:0000259" key="10">
    <source>
        <dbReference type="Pfam" id="PF04290"/>
    </source>
</evidence>
<feature type="transmembrane region" description="Helical" evidence="9">
    <location>
        <begin position="79"/>
        <end position="99"/>
    </location>
</feature>
<evidence type="ECO:0000256" key="1">
    <source>
        <dbReference type="ARBA" id="ARBA00004429"/>
    </source>
</evidence>
<keyword evidence="4 9" id="KW-0997">Cell inner membrane</keyword>
<evidence type="ECO:0000256" key="5">
    <source>
        <dbReference type="ARBA" id="ARBA00022692"/>
    </source>
</evidence>
<feature type="transmembrane region" description="Helical" evidence="9">
    <location>
        <begin position="119"/>
        <end position="140"/>
    </location>
</feature>
<evidence type="ECO:0000256" key="9">
    <source>
        <dbReference type="RuleBase" id="RU369079"/>
    </source>
</evidence>
<keyword evidence="2 9" id="KW-0813">Transport</keyword>
<comment type="similarity">
    <text evidence="8 9">Belongs to the TRAP transporter small permease family.</text>
</comment>
<dbReference type="InterPro" id="IPR007387">
    <property type="entry name" value="TRAP_DctQ"/>
</dbReference>
<keyword evidence="12" id="KW-1185">Reference proteome</keyword>
<comment type="caution">
    <text evidence="11">The sequence shown here is derived from an EMBL/GenBank/DDBJ whole genome shotgun (WGS) entry which is preliminary data.</text>
</comment>
<gene>
    <name evidence="11" type="ORF">QPM17_18885</name>
</gene>
<dbReference type="EMBL" id="JASSVS010000012">
    <property type="protein sequence ID" value="MDL0433210.1"/>
    <property type="molecule type" value="Genomic_DNA"/>
</dbReference>
<evidence type="ECO:0000313" key="11">
    <source>
        <dbReference type="EMBL" id="MDL0433210.1"/>
    </source>
</evidence>
<evidence type="ECO:0000256" key="7">
    <source>
        <dbReference type="ARBA" id="ARBA00023136"/>
    </source>
</evidence>
<comment type="caution">
    <text evidence="9">Lacks conserved residue(s) required for the propagation of feature annotation.</text>
</comment>
<name>A0ABT7IGE0_9GAMM</name>
<dbReference type="InterPro" id="IPR055348">
    <property type="entry name" value="DctQ"/>
</dbReference>
<comment type="subunit">
    <text evidence="9">The complex comprises the extracytoplasmic solute receptor protein and the two transmembrane proteins.</text>
</comment>
<sequence>MSRTLYQLGIFALGAIVVIYSYEVASRYVFGAPTRWASDFVSFLLLITVFLVMPWLTRAGGHVAVTVLNDQLPERGRQVMLRGGYVIGAAACLCLGYIVYVETLTLYERGSGTLSTVSIPKWTLFSLVCYGLFNSGLYFLRLAAAGRGVKKPAGEY</sequence>
<dbReference type="Proteomes" id="UP001227964">
    <property type="component" value="Unassembled WGS sequence"/>
</dbReference>
<comment type="subcellular location">
    <subcellularLocation>
        <location evidence="1 9">Cell inner membrane</location>
        <topology evidence="1 9">Multi-pass membrane protein</topology>
    </subcellularLocation>
</comment>
<feature type="transmembrane region" description="Helical" evidence="9">
    <location>
        <begin position="41"/>
        <end position="67"/>
    </location>
</feature>
<comment type="function">
    <text evidence="9">Part of the tripartite ATP-independent periplasmic (TRAP) transport system.</text>
</comment>
<evidence type="ECO:0000256" key="6">
    <source>
        <dbReference type="ARBA" id="ARBA00022989"/>
    </source>
</evidence>
<dbReference type="RefSeq" id="WP_191966974.1">
    <property type="nucleotide sequence ID" value="NZ_JASSVS010000012.1"/>
</dbReference>
<evidence type="ECO:0000313" key="12">
    <source>
        <dbReference type="Proteomes" id="UP001227964"/>
    </source>
</evidence>
<evidence type="ECO:0000256" key="8">
    <source>
        <dbReference type="ARBA" id="ARBA00038436"/>
    </source>
</evidence>
<dbReference type="PANTHER" id="PTHR35011">
    <property type="entry name" value="2,3-DIKETO-L-GULONATE TRAP TRANSPORTER SMALL PERMEASE PROTEIN YIAM"/>
    <property type="match status" value="1"/>
</dbReference>